<dbReference type="SUPFAM" id="SSF56925">
    <property type="entry name" value="OMPA-like"/>
    <property type="match status" value="1"/>
</dbReference>
<gene>
    <name evidence="4" type="ORF">GGQ80_000346</name>
</gene>
<evidence type="ECO:0000313" key="5">
    <source>
        <dbReference type="Proteomes" id="UP000529795"/>
    </source>
</evidence>
<evidence type="ECO:0000259" key="3">
    <source>
        <dbReference type="Pfam" id="PF13505"/>
    </source>
</evidence>
<organism evidence="4 5">
    <name type="scientific">Sphingomonas jinjuensis</name>
    <dbReference type="NCBI Taxonomy" id="535907"/>
    <lineage>
        <taxon>Bacteria</taxon>
        <taxon>Pseudomonadati</taxon>
        <taxon>Pseudomonadota</taxon>
        <taxon>Alphaproteobacteria</taxon>
        <taxon>Sphingomonadales</taxon>
        <taxon>Sphingomonadaceae</taxon>
        <taxon>Sphingomonas</taxon>
    </lineage>
</organism>
<dbReference type="Pfam" id="PF13505">
    <property type="entry name" value="OMP_b-brl"/>
    <property type="match status" value="1"/>
</dbReference>
<feature type="chain" id="PRO_5032715249" evidence="2">
    <location>
        <begin position="21"/>
        <end position="187"/>
    </location>
</feature>
<evidence type="ECO:0000313" key="4">
    <source>
        <dbReference type="EMBL" id="MBB4152470.1"/>
    </source>
</evidence>
<proteinExistence type="predicted"/>
<keyword evidence="1 2" id="KW-0732">Signal</keyword>
<dbReference type="RefSeq" id="WP_183981995.1">
    <property type="nucleotide sequence ID" value="NZ_JACIEV010000001.1"/>
</dbReference>
<keyword evidence="5" id="KW-1185">Reference proteome</keyword>
<dbReference type="InterPro" id="IPR027385">
    <property type="entry name" value="Beta-barrel_OMP"/>
</dbReference>
<name>A0A840F3Q3_9SPHN</name>
<evidence type="ECO:0000256" key="2">
    <source>
        <dbReference type="SAM" id="SignalP"/>
    </source>
</evidence>
<sequence>MYKGLLLAAAVVTCPTVASAQDFAGARIEARIGYETPTVTTDGDDEVYKIGSAASFGGEIGYDLAVSKTVTLGAYGTYETSGVSLCDGSICLDVNHNIGAGGRVGIEISPKAQLYGKLGYTQIKISARDTGLTASDTADGVQGAIGIGVNFGRRFYGAVEINYGDYGRFYDLNLQRRQLAGSLGVRF</sequence>
<comment type="caution">
    <text evidence="4">The sequence shown here is derived from an EMBL/GenBank/DDBJ whole genome shotgun (WGS) entry which is preliminary data.</text>
</comment>
<reference evidence="4 5" key="1">
    <citation type="submission" date="2020-08" db="EMBL/GenBank/DDBJ databases">
        <title>Genomic Encyclopedia of Type Strains, Phase IV (KMG-IV): sequencing the most valuable type-strain genomes for metagenomic binning, comparative biology and taxonomic classification.</title>
        <authorList>
            <person name="Goeker M."/>
        </authorList>
    </citation>
    <scope>NUCLEOTIDE SEQUENCE [LARGE SCALE GENOMIC DNA]</scope>
    <source>
        <strain evidence="4 5">YC6723</strain>
    </source>
</reference>
<dbReference type="AlphaFoldDB" id="A0A840F3Q3"/>
<feature type="signal peptide" evidence="2">
    <location>
        <begin position="1"/>
        <end position="20"/>
    </location>
</feature>
<dbReference type="EMBL" id="JACIEV010000001">
    <property type="protein sequence ID" value="MBB4152470.1"/>
    <property type="molecule type" value="Genomic_DNA"/>
</dbReference>
<dbReference type="Proteomes" id="UP000529795">
    <property type="component" value="Unassembled WGS sequence"/>
</dbReference>
<feature type="domain" description="Outer membrane protein beta-barrel" evidence="3">
    <location>
        <begin position="7"/>
        <end position="187"/>
    </location>
</feature>
<dbReference type="InterPro" id="IPR011250">
    <property type="entry name" value="OMP/PagP_B-barrel"/>
</dbReference>
<dbReference type="Gene3D" id="2.40.160.20">
    <property type="match status" value="1"/>
</dbReference>
<protein>
    <submittedName>
        <fullName evidence="4">Outer membrane immunogenic protein</fullName>
    </submittedName>
</protein>
<accession>A0A840F3Q3</accession>
<evidence type="ECO:0000256" key="1">
    <source>
        <dbReference type="ARBA" id="ARBA00022729"/>
    </source>
</evidence>